<organism evidence="1 2">
    <name type="scientific">Tetrapyrgos nigripes</name>
    <dbReference type="NCBI Taxonomy" id="182062"/>
    <lineage>
        <taxon>Eukaryota</taxon>
        <taxon>Fungi</taxon>
        <taxon>Dikarya</taxon>
        <taxon>Basidiomycota</taxon>
        <taxon>Agaricomycotina</taxon>
        <taxon>Agaricomycetes</taxon>
        <taxon>Agaricomycetidae</taxon>
        <taxon>Agaricales</taxon>
        <taxon>Marasmiineae</taxon>
        <taxon>Marasmiaceae</taxon>
        <taxon>Tetrapyrgos</taxon>
    </lineage>
</organism>
<reference evidence="1 2" key="1">
    <citation type="journal article" date="2020" name="ISME J.">
        <title>Uncovering the hidden diversity of litter-decomposition mechanisms in mushroom-forming fungi.</title>
        <authorList>
            <person name="Floudas D."/>
            <person name="Bentzer J."/>
            <person name="Ahren D."/>
            <person name="Johansson T."/>
            <person name="Persson P."/>
            <person name="Tunlid A."/>
        </authorList>
    </citation>
    <scope>NUCLEOTIDE SEQUENCE [LARGE SCALE GENOMIC DNA]</scope>
    <source>
        <strain evidence="1 2">CBS 291.85</strain>
    </source>
</reference>
<evidence type="ECO:0000313" key="1">
    <source>
        <dbReference type="EMBL" id="KAF5353103.1"/>
    </source>
</evidence>
<proteinExistence type="predicted"/>
<name>A0A8H5D4K2_9AGAR</name>
<accession>A0A8H5D4K2</accession>
<dbReference type="SUPFAM" id="SSF52047">
    <property type="entry name" value="RNI-like"/>
    <property type="match status" value="1"/>
</dbReference>
<protein>
    <submittedName>
        <fullName evidence="1">Uncharacterized protein</fullName>
    </submittedName>
</protein>
<keyword evidence="2" id="KW-1185">Reference proteome</keyword>
<dbReference type="Proteomes" id="UP000559256">
    <property type="component" value="Unassembled WGS sequence"/>
</dbReference>
<gene>
    <name evidence="1" type="ORF">D9758_008704</name>
</gene>
<comment type="caution">
    <text evidence="1">The sequence shown here is derived from an EMBL/GenBank/DDBJ whole genome shotgun (WGS) entry which is preliminary data.</text>
</comment>
<evidence type="ECO:0000313" key="2">
    <source>
        <dbReference type="Proteomes" id="UP000559256"/>
    </source>
</evidence>
<dbReference type="AlphaFoldDB" id="A0A8H5D4K2"/>
<sequence>MQVFCAPSLIFPNLRTLDSSKSREEVDWALSFMHPGIWQTLIARTDNFKLQAFAEAIPVRMPALTTLQLSGTPKPEYIAPILTIIRALPCLTQLHLPGFQDISPFLTHLGPLGKIRHVSFGNGFVGFPVRGPVRGPASSKGFLPSPPLTTFIVWRL</sequence>
<dbReference type="EMBL" id="JAACJM010000064">
    <property type="protein sequence ID" value="KAF5353103.1"/>
    <property type="molecule type" value="Genomic_DNA"/>
</dbReference>